<comment type="similarity">
    <text evidence="1">Belongs to the N-acetylmuramoyl-L-alanine amidase 2 family.</text>
</comment>
<feature type="domain" description="N-acetylmuramoyl-L-alanine amidase" evidence="3">
    <location>
        <begin position="251"/>
        <end position="389"/>
    </location>
</feature>
<feature type="domain" description="Peptidoglycan recognition protein family" evidence="4">
    <location>
        <begin position="239"/>
        <end position="382"/>
    </location>
</feature>
<organism evidence="5 6">
    <name type="scientific">Dreissena polymorpha</name>
    <name type="common">Zebra mussel</name>
    <name type="synonym">Mytilus polymorpha</name>
    <dbReference type="NCBI Taxonomy" id="45954"/>
    <lineage>
        <taxon>Eukaryota</taxon>
        <taxon>Metazoa</taxon>
        <taxon>Spiralia</taxon>
        <taxon>Lophotrochozoa</taxon>
        <taxon>Mollusca</taxon>
        <taxon>Bivalvia</taxon>
        <taxon>Autobranchia</taxon>
        <taxon>Heteroconchia</taxon>
        <taxon>Euheterodonta</taxon>
        <taxon>Imparidentia</taxon>
        <taxon>Neoheterodontei</taxon>
        <taxon>Myida</taxon>
        <taxon>Dreissenoidea</taxon>
        <taxon>Dreissenidae</taxon>
        <taxon>Dreissena</taxon>
    </lineage>
</organism>
<dbReference type="SMART" id="SM00644">
    <property type="entry name" value="Ami_2"/>
    <property type="match status" value="1"/>
</dbReference>
<dbReference type="Proteomes" id="UP000828390">
    <property type="component" value="Unassembled WGS sequence"/>
</dbReference>
<reference evidence="5" key="2">
    <citation type="submission" date="2020-11" db="EMBL/GenBank/DDBJ databases">
        <authorList>
            <person name="McCartney M.A."/>
            <person name="Auch B."/>
            <person name="Kono T."/>
            <person name="Mallez S."/>
            <person name="Becker A."/>
            <person name="Gohl D.M."/>
            <person name="Silverstein K.A.T."/>
            <person name="Koren S."/>
            <person name="Bechman K.B."/>
            <person name="Herman A."/>
            <person name="Abrahante J.E."/>
            <person name="Garbe J."/>
        </authorList>
    </citation>
    <scope>NUCLEOTIDE SEQUENCE</scope>
    <source>
        <strain evidence="5">Duluth1</strain>
        <tissue evidence="5">Whole animal</tissue>
    </source>
</reference>
<comment type="caution">
    <text evidence="5">The sequence shown here is derived from an EMBL/GenBank/DDBJ whole genome shotgun (WGS) entry which is preliminary data.</text>
</comment>
<dbReference type="Pfam" id="PF15112">
    <property type="entry name" value="DUF4559"/>
    <property type="match status" value="1"/>
</dbReference>
<gene>
    <name evidence="5" type="ORF">DPMN_135812</name>
</gene>
<evidence type="ECO:0000259" key="3">
    <source>
        <dbReference type="SMART" id="SM00644"/>
    </source>
</evidence>
<dbReference type="PANTHER" id="PTHR11022:SF41">
    <property type="entry name" value="PEPTIDOGLYCAN-RECOGNITION PROTEIN LC-RELATED"/>
    <property type="match status" value="1"/>
</dbReference>
<dbReference type="GO" id="GO:0008270">
    <property type="term" value="F:zinc ion binding"/>
    <property type="evidence" value="ECO:0007669"/>
    <property type="project" value="InterPro"/>
</dbReference>
<evidence type="ECO:0000256" key="2">
    <source>
        <dbReference type="ARBA" id="ARBA00022859"/>
    </source>
</evidence>
<dbReference type="Pfam" id="PF01510">
    <property type="entry name" value="Amidase_2"/>
    <property type="match status" value="1"/>
</dbReference>
<proteinExistence type="inferred from homology"/>
<dbReference type="InterPro" id="IPR015510">
    <property type="entry name" value="PGRP"/>
</dbReference>
<dbReference type="GO" id="GO:0009253">
    <property type="term" value="P:peptidoglycan catabolic process"/>
    <property type="evidence" value="ECO:0007669"/>
    <property type="project" value="InterPro"/>
</dbReference>
<accession>A0A9D4JH75</accession>
<keyword evidence="2" id="KW-0391">Immunity</keyword>
<dbReference type="Gene3D" id="3.40.80.10">
    <property type="entry name" value="Peptidoglycan recognition protein-like"/>
    <property type="match status" value="1"/>
</dbReference>
<evidence type="ECO:0000256" key="1">
    <source>
        <dbReference type="ARBA" id="ARBA00007553"/>
    </source>
</evidence>
<dbReference type="AlphaFoldDB" id="A0A9D4JH75"/>
<dbReference type="GO" id="GO:0002376">
    <property type="term" value="P:immune system process"/>
    <property type="evidence" value="ECO:0007669"/>
    <property type="project" value="UniProtKB-KW"/>
</dbReference>
<dbReference type="PANTHER" id="PTHR11022">
    <property type="entry name" value="PEPTIDOGLYCAN RECOGNITION PROTEIN"/>
    <property type="match status" value="1"/>
</dbReference>
<protein>
    <recommendedName>
        <fullName evidence="7">Peptidoglycan recognition protein</fullName>
    </recommendedName>
</protein>
<dbReference type="GO" id="GO:0008745">
    <property type="term" value="F:N-acetylmuramoyl-L-alanine amidase activity"/>
    <property type="evidence" value="ECO:0007669"/>
    <property type="project" value="InterPro"/>
</dbReference>
<dbReference type="CDD" id="cd06583">
    <property type="entry name" value="PGRP"/>
    <property type="match status" value="1"/>
</dbReference>
<dbReference type="FunFam" id="3.40.80.10:FF:000001">
    <property type="entry name" value="Peptidoglycan recognition protein 1"/>
    <property type="match status" value="1"/>
</dbReference>
<evidence type="ECO:0008006" key="7">
    <source>
        <dbReference type="Google" id="ProtNLM"/>
    </source>
</evidence>
<evidence type="ECO:0000259" key="4">
    <source>
        <dbReference type="SMART" id="SM00701"/>
    </source>
</evidence>
<dbReference type="InterPro" id="IPR006619">
    <property type="entry name" value="PGRP_domain_met/bac"/>
</dbReference>
<dbReference type="InterPro" id="IPR002502">
    <property type="entry name" value="Amidase_domain"/>
</dbReference>
<reference evidence="5" key="1">
    <citation type="journal article" date="2019" name="bioRxiv">
        <title>The Genome of the Zebra Mussel, Dreissena polymorpha: A Resource for Invasive Species Research.</title>
        <authorList>
            <person name="McCartney M.A."/>
            <person name="Auch B."/>
            <person name="Kono T."/>
            <person name="Mallez S."/>
            <person name="Zhang Y."/>
            <person name="Obille A."/>
            <person name="Becker A."/>
            <person name="Abrahante J.E."/>
            <person name="Garbe J."/>
            <person name="Badalamenti J.P."/>
            <person name="Herman A."/>
            <person name="Mangelson H."/>
            <person name="Liachko I."/>
            <person name="Sullivan S."/>
            <person name="Sone E.D."/>
            <person name="Koren S."/>
            <person name="Silverstein K.A.T."/>
            <person name="Beckman K.B."/>
            <person name="Gohl D.M."/>
        </authorList>
    </citation>
    <scope>NUCLEOTIDE SEQUENCE</scope>
    <source>
        <strain evidence="5">Duluth1</strain>
        <tissue evidence="5">Whole animal</tissue>
    </source>
</reference>
<dbReference type="SMART" id="SM00701">
    <property type="entry name" value="PGRP"/>
    <property type="match status" value="1"/>
</dbReference>
<keyword evidence="6" id="KW-1185">Reference proteome</keyword>
<dbReference type="EMBL" id="JAIWYP010000006">
    <property type="protein sequence ID" value="KAH3807472.1"/>
    <property type="molecule type" value="Genomic_DNA"/>
</dbReference>
<dbReference type="OrthoDB" id="6161424at2759"/>
<dbReference type="SUPFAM" id="SSF55846">
    <property type="entry name" value="N-acetylmuramoyl-L-alanine amidase-like"/>
    <property type="match status" value="1"/>
</dbReference>
<evidence type="ECO:0000313" key="5">
    <source>
        <dbReference type="EMBL" id="KAH3807472.1"/>
    </source>
</evidence>
<dbReference type="InterPro" id="IPR027897">
    <property type="entry name" value="DUF4559"/>
</dbReference>
<sequence>MEEKFRTKVEQNWLKCWIAKDTISEVLAELADIRFKAFYTHIRNDIYSNHGILQAETCSTCSDPSTQCNLCSKIVTRIWNYHRFKKARLRGPSWKNTDITKWCTESWELAKCYMPPTGYKEKASAGETDFNGIIGAIYNCSWMQNYFTDDLSQETNICTKARDVVNELRHTNGMNIDDRVMFSFFDCLLNLLNDTAYLNSFQPAVDARTCLIRLQLDKMPLTEMEVNDTLQKRYKDEGLVLVSRTEWYAQSSKEAAQYMTMPVSHVFIHHTTMNECFSQEKGVIEMRKIQHIHQDLNGWADIGYNFVIGQDGKVYMGRGWDRVGAHTLGWNNKSISFAFTGNFTETLPTDDALNALEAALVLGVKLGKLTPDFKLHGHRDARPETKSPGQKLYNQICKHKHYEPIGPNIETFSPQSRV</sequence>
<evidence type="ECO:0000313" key="6">
    <source>
        <dbReference type="Proteomes" id="UP000828390"/>
    </source>
</evidence>
<dbReference type="InterPro" id="IPR036505">
    <property type="entry name" value="Amidase/PGRP_sf"/>
</dbReference>
<name>A0A9D4JH75_DREPO</name>